<proteinExistence type="predicted"/>
<reference evidence="1" key="1">
    <citation type="journal article" date="2019" name="Plant J.">
        <title>Chlorella vulgaris genome assembly and annotation reveals the molecular basis for metabolic acclimation to high light conditions.</title>
        <authorList>
            <person name="Cecchin M."/>
            <person name="Marcolungo L."/>
            <person name="Rossato M."/>
            <person name="Girolomoni L."/>
            <person name="Cosentino E."/>
            <person name="Cuine S."/>
            <person name="Li-Beisson Y."/>
            <person name="Delledonne M."/>
            <person name="Ballottari M."/>
        </authorList>
    </citation>
    <scope>NUCLEOTIDE SEQUENCE</scope>
    <source>
        <strain evidence="1">211/11P</strain>
    </source>
</reference>
<dbReference type="Proteomes" id="UP001055712">
    <property type="component" value="Unassembled WGS sequence"/>
</dbReference>
<dbReference type="OrthoDB" id="30826at2759"/>
<dbReference type="Gene3D" id="3.40.50.410">
    <property type="entry name" value="von Willebrand factor, type A domain"/>
    <property type="match status" value="1"/>
</dbReference>
<accession>A0A9D4YUV3</accession>
<protein>
    <submittedName>
        <fullName evidence="1">Uncharacterized protein</fullName>
    </submittedName>
</protein>
<evidence type="ECO:0000313" key="2">
    <source>
        <dbReference type="Proteomes" id="UP001055712"/>
    </source>
</evidence>
<dbReference type="EMBL" id="SIDB01000010">
    <property type="protein sequence ID" value="KAI3427190.1"/>
    <property type="molecule type" value="Genomic_DNA"/>
</dbReference>
<organism evidence="1 2">
    <name type="scientific">Chlorella vulgaris</name>
    <name type="common">Green alga</name>
    <dbReference type="NCBI Taxonomy" id="3077"/>
    <lineage>
        <taxon>Eukaryota</taxon>
        <taxon>Viridiplantae</taxon>
        <taxon>Chlorophyta</taxon>
        <taxon>core chlorophytes</taxon>
        <taxon>Trebouxiophyceae</taxon>
        <taxon>Chlorellales</taxon>
        <taxon>Chlorellaceae</taxon>
        <taxon>Chlorella clade</taxon>
        <taxon>Chlorella</taxon>
    </lineage>
</organism>
<dbReference type="InterPro" id="IPR036465">
    <property type="entry name" value="vWFA_dom_sf"/>
</dbReference>
<sequence>MLGDTRRPARHRHGRPAFQQAVVFVLDVGPRMHLYLAQADRATADVMTDKARGTFGLQHPLNHRIRRLPCFSFLPAAVVNYSPSMRDPPLQIVLKAKHQVCLLLCGASETRNQESDKAALEEGGEGDYSHIVEAHRSAAAAVRMAAPCMLLGPLDGDYNCTLHTIAPGHCHSDFKMALAVAAAVLVGQEGFRGTRRIVLLSNLCSREAQEDPQDALTSVLGEGLQQREIALEVVHLDVEAGCRIPRTYNLNQVAAICQQLSHNERHFPSATALLSAFKFKVPSSATFSGHLGVGTKLHIPVRAVDKSASALMAVLVLGQPSPSSMALAWRRNVSCPLAPLLVAPTLSASQFGTAIKSVQDVLSKDEIRWELVMAATAVPPSGSTPNQ</sequence>
<reference evidence="1" key="2">
    <citation type="submission" date="2020-11" db="EMBL/GenBank/DDBJ databases">
        <authorList>
            <person name="Cecchin M."/>
            <person name="Marcolungo L."/>
            <person name="Rossato M."/>
            <person name="Girolomoni L."/>
            <person name="Cosentino E."/>
            <person name="Cuine S."/>
            <person name="Li-Beisson Y."/>
            <person name="Delledonne M."/>
            <person name="Ballottari M."/>
        </authorList>
    </citation>
    <scope>NUCLEOTIDE SEQUENCE</scope>
    <source>
        <strain evidence="1">211/11P</strain>
        <tissue evidence="1">Whole cell</tissue>
    </source>
</reference>
<comment type="caution">
    <text evidence="1">The sequence shown here is derived from an EMBL/GenBank/DDBJ whole genome shotgun (WGS) entry which is preliminary data.</text>
</comment>
<name>A0A9D4YUV3_CHLVU</name>
<keyword evidence="2" id="KW-1185">Reference proteome</keyword>
<gene>
    <name evidence="1" type="ORF">D9Q98_007127</name>
</gene>
<dbReference type="AlphaFoldDB" id="A0A9D4YUV3"/>
<evidence type="ECO:0000313" key="1">
    <source>
        <dbReference type="EMBL" id="KAI3427190.1"/>
    </source>
</evidence>